<evidence type="ECO:0000313" key="7">
    <source>
        <dbReference type="EMBL" id="ALA98019.1"/>
    </source>
</evidence>
<dbReference type="AlphaFoldDB" id="A0A0K2JHF1"/>
<dbReference type="Pfam" id="PF02609">
    <property type="entry name" value="Exonuc_VII_S"/>
    <property type="match status" value="1"/>
</dbReference>
<dbReference type="InterPro" id="IPR003761">
    <property type="entry name" value="Exonuc_VII_S"/>
</dbReference>
<comment type="similarity">
    <text evidence="1 6">Belongs to the XseB family.</text>
</comment>
<dbReference type="PANTHER" id="PTHR34137">
    <property type="entry name" value="EXODEOXYRIBONUCLEASE 7 SMALL SUBUNIT"/>
    <property type="match status" value="1"/>
</dbReference>
<evidence type="ECO:0000313" key="8">
    <source>
        <dbReference type="Proteomes" id="UP000062963"/>
    </source>
</evidence>
<keyword evidence="5 6" id="KW-0269">Exonuclease</keyword>
<keyword evidence="3 6" id="KW-0540">Nuclease</keyword>
<evidence type="ECO:0000256" key="5">
    <source>
        <dbReference type="ARBA" id="ARBA00022839"/>
    </source>
</evidence>
<dbReference type="HAMAP" id="MF_00337">
    <property type="entry name" value="Exonuc_7_S"/>
    <property type="match status" value="1"/>
</dbReference>
<evidence type="ECO:0000256" key="6">
    <source>
        <dbReference type="HAMAP-Rule" id="MF_00337"/>
    </source>
</evidence>
<evidence type="ECO:0000256" key="2">
    <source>
        <dbReference type="ARBA" id="ARBA00022490"/>
    </source>
</evidence>
<dbReference type="KEGG" id="skn:SKUN_001133"/>
<dbReference type="InterPro" id="IPR037004">
    <property type="entry name" value="Exonuc_VII_ssu_sf"/>
</dbReference>
<dbReference type="NCBIfam" id="TIGR01280">
    <property type="entry name" value="xseB"/>
    <property type="match status" value="1"/>
</dbReference>
<accession>A0A0K2JHF1</accession>
<protein>
    <recommendedName>
        <fullName evidence="6">Exodeoxyribonuclease 7 small subunit</fullName>
        <ecNumber evidence="6">3.1.11.6</ecNumber>
    </recommendedName>
    <alternativeName>
        <fullName evidence="6">Exodeoxyribonuclease VII small subunit</fullName>
        <shortName evidence="6">Exonuclease VII small subunit</shortName>
    </alternativeName>
</protein>
<dbReference type="SUPFAM" id="SSF116842">
    <property type="entry name" value="XseB-like"/>
    <property type="match status" value="1"/>
</dbReference>
<dbReference type="Proteomes" id="UP000062963">
    <property type="component" value="Chromosome"/>
</dbReference>
<dbReference type="EC" id="3.1.11.6" evidence="6"/>
<reference evidence="7 8" key="1">
    <citation type="journal article" date="2015" name="Genome Announc.">
        <title>Complete Genome Sequence of Spiroplasma kunkelii Strain CR2-3x, Causal Agent of Corn Stunt Disease in Zea mays L.</title>
        <authorList>
            <person name="Davis R.E."/>
            <person name="Shao J."/>
            <person name="Dally E.L."/>
            <person name="Zhao Y."/>
            <person name="Gasparich G.E."/>
            <person name="Gaynor B.J."/>
            <person name="Athey J.C."/>
            <person name="Harrison N.A."/>
            <person name="Donofrio N."/>
        </authorList>
    </citation>
    <scope>NUCLEOTIDE SEQUENCE [LARGE SCALE GENOMIC DNA]</scope>
    <source>
        <strain evidence="7 8">CR2-3x</strain>
    </source>
</reference>
<dbReference type="Gene3D" id="1.10.287.1040">
    <property type="entry name" value="Exonuclease VII, small subunit"/>
    <property type="match status" value="1"/>
</dbReference>
<dbReference type="PIRSF" id="PIRSF006488">
    <property type="entry name" value="Exonuc_VII_S"/>
    <property type="match status" value="1"/>
</dbReference>
<dbReference type="GO" id="GO:0006308">
    <property type="term" value="P:DNA catabolic process"/>
    <property type="evidence" value="ECO:0007669"/>
    <property type="project" value="UniProtKB-UniRule"/>
</dbReference>
<evidence type="ECO:0000256" key="4">
    <source>
        <dbReference type="ARBA" id="ARBA00022801"/>
    </source>
</evidence>
<dbReference type="OrthoDB" id="49164at2"/>
<name>A0A0K2JHF1_SPIKU</name>
<comment type="catalytic activity">
    <reaction evidence="6">
        <text>Exonucleolytic cleavage in either 5'- to 3'- or 3'- to 5'-direction to yield nucleoside 5'-phosphates.</text>
        <dbReference type="EC" id="3.1.11.6"/>
    </reaction>
</comment>
<dbReference type="PATRIC" id="fig|273035.7.peg.1398"/>
<dbReference type="STRING" id="273035.SKUN_001133"/>
<comment type="subcellular location">
    <subcellularLocation>
        <location evidence="6">Cytoplasm</location>
    </subcellularLocation>
</comment>
<comment type="subunit">
    <text evidence="6">Heterooligomer composed of large and small subunits.</text>
</comment>
<dbReference type="GO" id="GO:0009318">
    <property type="term" value="C:exodeoxyribonuclease VII complex"/>
    <property type="evidence" value="ECO:0007669"/>
    <property type="project" value="UniProtKB-UniRule"/>
</dbReference>
<dbReference type="EMBL" id="CP010899">
    <property type="protein sequence ID" value="ALA98019.1"/>
    <property type="molecule type" value="Genomic_DNA"/>
</dbReference>
<evidence type="ECO:0000256" key="3">
    <source>
        <dbReference type="ARBA" id="ARBA00022722"/>
    </source>
</evidence>
<keyword evidence="2 6" id="KW-0963">Cytoplasm</keyword>
<comment type="function">
    <text evidence="6">Bidirectionally degrades single-stranded DNA into large acid-insoluble oligonucleotides, which are then degraded further into small acid-soluble oligonucleotides.</text>
</comment>
<organism evidence="7 8">
    <name type="scientific">Spiroplasma kunkelii CR2-3x</name>
    <dbReference type="NCBI Taxonomy" id="273035"/>
    <lineage>
        <taxon>Bacteria</taxon>
        <taxon>Bacillati</taxon>
        <taxon>Mycoplasmatota</taxon>
        <taxon>Mollicutes</taxon>
        <taxon>Entomoplasmatales</taxon>
        <taxon>Spiroplasmataceae</taxon>
        <taxon>Spiroplasma</taxon>
    </lineage>
</organism>
<dbReference type="GO" id="GO:0005829">
    <property type="term" value="C:cytosol"/>
    <property type="evidence" value="ECO:0007669"/>
    <property type="project" value="TreeGrafter"/>
</dbReference>
<gene>
    <name evidence="6 7" type="primary">xseB</name>
    <name evidence="7" type="ORF">SKUN_001133</name>
</gene>
<evidence type="ECO:0000256" key="1">
    <source>
        <dbReference type="ARBA" id="ARBA00009998"/>
    </source>
</evidence>
<dbReference type="GO" id="GO:0008855">
    <property type="term" value="F:exodeoxyribonuclease VII activity"/>
    <property type="evidence" value="ECO:0007669"/>
    <property type="project" value="UniProtKB-UniRule"/>
</dbReference>
<keyword evidence="4 6" id="KW-0378">Hydrolase</keyword>
<dbReference type="PANTHER" id="PTHR34137:SF1">
    <property type="entry name" value="EXODEOXYRIBONUCLEASE 7 SMALL SUBUNIT"/>
    <property type="match status" value="1"/>
</dbReference>
<sequence length="73" mass="8408">MTNNKSFEQILEQLKQIVNDLENNQLPLDEAIDAFETGIKLTKLAETKLQDIKDKVTKIVKDNNTTDFKVDEE</sequence>
<proteinExistence type="inferred from homology"/>
<dbReference type="RefSeq" id="WP_053391581.1">
    <property type="nucleotide sequence ID" value="NZ_CP010899.1"/>
</dbReference>
<keyword evidence="8" id="KW-1185">Reference proteome</keyword>